<organism evidence="4 6">
    <name type="scientific">Marinobacter salarius</name>
    <dbReference type="NCBI Taxonomy" id="1420917"/>
    <lineage>
        <taxon>Bacteria</taxon>
        <taxon>Pseudomonadati</taxon>
        <taxon>Pseudomonadota</taxon>
        <taxon>Gammaproteobacteria</taxon>
        <taxon>Pseudomonadales</taxon>
        <taxon>Marinobacteraceae</taxon>
        <taxon>Marinobacter</taxon>
    </lineage>
</organism>
<reference evidence="4 6" key="2">
    <citation type="submission" date="2017-04" db="EMBL/GenBank/DDBJ databases">
        <title>Genome Sequence of Marinobacter salarius strain SMR5 Isolated from a culture of the Diatom Skeletonema marinoi.</title>
        <authorList>
            <person name="Topel M."/>
            <person name="Pinder M.I.M."/>
            <person name="Johansson O.N."/>
            <person name="Kourtchenko O."/>
            <person name="Godhe A."/>
            <person name="Clarke A.K."/>
        </authorList>
    </citation>
    <scope>NUCLEOTIDE SEQUENCE [LARGE SCALE GENOMIC DNA]</scope>
    <source>
        <strain evidence="4 6">SMR5</strain>
    </source>
</reference>
<dbReference type="InterPro" id="IPR002068">
    <property type="entry name" value="A-crystallin/Hsp20_dom"/>
</dbReference>
<name>A0A1W6K4B8_9GAMM</name>
<dbReference type="EMBL" id="CP020931">
    <property type="protein sequence ID" value="ARM82271.1"/>
    <property type="molecule type" value="Genomic_DNA"/>
</dbReference>
<accession>A0A1I4L9J0</accession>
<sequence>MTNITRWNPVNEFEDLINRYNRYFGLARGNGEREGKDLFSRSDWAPAVDIRETPEAFRIEAELPGMSKDDVKVTVQDGVLSIQGERKQEEETNDSKHHRVERIYGSFLRRFTLPENVDENSIRANFKDGILSLTLTKAEPAEPKAIEVDVQ</sequence>
<evidence type="ECO:0000256" key="2">
    <source>
        <dbReference type="RuleBase" id="RU003616"/>
    </source>
</evidence>
<dbReference type="Gene3D" id="2.60.40.790">
    <property type="match status" value="1"/>
</dbReference>
<proteinExistence type="inferred from homology"/>
<dbReference type="PROSITE" id="PS01031">
    <property type="entry name" value="SHSP"/>
    <property type="match status" value="1"/>
</dbReference>
<reference evidence="5 7" key="1">
    <citation type="submission" date="2016-10" db="EMBL/GenBank/DDBJ databases">
        <authorList>
            <person name="Varghese N."/>
            <person name="Submissions S."/>
        </authorList>
    </citation>
    <scope>NUCLEOTIDE SEQUENCE [LARGE SCALE GENOMIC DNA]</scope>
    <source>
        <strain evidence="5 7">DSM 26291</strain>
    </source>
</reference>
<dbReference type="Pfam" id="PF00011">
    <property type="entry name" value="HSP20"/>
    <property type="match status" value="1"/>
</dbReference>
<evidence type="ECO:0000259" key="3">
    <source>
        <dbReference type="PROSITE" id="PS01031"/>
    </source>
</evidence>
<accession>A0A1W6K4B8</accession>
<feature type="domain" description="SHSP" evidence="3">
    <location>
        <begin position="39"/>
        <end position="151"/>
    </location>
</feature>
<evidence type="ECO:0000313" key="6">
    <source>
        <dbReference type="Proteomes" id="UP000193100"/>
    </source>
</evidence>
<dbReference type="Proteomes" id="UP000193100">
    <property type="component" value="Chromosome"/>
</dbReference>
<evidence type="ECO:0000313" key="7">
    <source>
        <dbReference type="Proteomes" id="UP000199211"/>
    </source>
</evidence>
<keyword evidence="5" id="KW-0346">Stress response</keyword>
<dbReference type="AlphaFoldDB" id="A0A1W6K4B8"/>
<keyword evidence="7" id="KW-1185">Reference proteome</keyword>
<comment type="similarity">
    <text evidence="1 2">Belongs to the small heat shock protein (HSP20) family.</text>
</comment>
<dbReference type="Proteomes" id="UP000199211">
    <property type="component" value="Unassembled WGS sequence"/>
</dbReference>
<dbReference type="SUPFAM" id="SSF49764">
    <property type="entry name" value="HSP20-like chaperones"/>
    <property type="match status" value="1"/>
</dbReference>
<dbReference type="GeneID" id="77254184"/>
<evidence type="ECO:0000256" key="1">
    <source>
        <dbReference type="PROSITE-ProRule" id="PRU00285"/>
    </source>
</evidence>
<evidence type="ECO:0000313" key="4">
    <source>
        <dbReference type="EMBL" id="ARM82271.1"/>
    </source>
</evidence>
<dbReference type="InterPro" id="IPR031107">
    <property type="entry name" value="Small_HSP"/>
</dbReference>
<evidence type="ECO:0000313" key="5">
    <source>
        <dbReference type="EMBL" id="SFL87536.1"/>
    </source>
</evidence>
<dbReference type="InterPro" id="IPR008978">
    <property type="entry name" value="HSP20-like_chaperone"/>
</dbReference>
<dbReference type="RefSeq" id="WP_085678214.1">
    <property type="nucleotide sequence ID" value="NZ_CP020931.1"/>
</dbReference>
<gene>
    <name evidence="4" type="primary">hspA</name>
    <name evidence="4" type="ORF">MARSALSMR5_00165</name>
    <name evidence="5" type="ORF">SAMN04487868_11369</name>
</gene>
<dbReference type="EMBL" id="FOTV01000013">
    <property type="protein sequence ID" value="SFL87536.1"/>
    <property type="molecule type" value="Genomic_DNA"/>
</dbReference>
<dbReference type="CDD" id="cd06464">
    <property type="entry name" value="ACD_sHsps-like"/>
    <property type="match status" value="1"/>
</dbReference>
<protein>
    <submittedName>
        <fullName evidence="5">Heat shock protein Hsp20</fullName>
    </submittedName>
    <submittedName>
        <fullName evidence="4">Spore protein SP21</fullName>
    </submittedName>
</protein>
<dbReference type="PANTHER" id="PTHR11527">
    <property type="entry name" value="HEAT-SHOCK PROTEIN 20 FAMILY MEMBER"/>
    <property type="match status" value="1"/>
</dbReference>